<dbReference type="EMBL" id="CAJJDO010000004">
    <property type="protein sequence ID" value="CAD8135501.1"/>
    <property type="molecule type" value="Genomic_DNA"/>
</dbReference>
<accession>A0A8S1S2A7</accession>
<organism evidence="1 2">
    <name type="scientific">Paramecium pentaurelia</name>
    <dbReference type="NCBI Taxonomy" id="43138"/>
    <lineage>
        <taxon>Eukaryota</taxon>
        <taxon>Sar</taxon>
        <taxon>Alveolata</taxon>
        <taxon>Ciliophora</taxon>
        <taxon>Intramacronucleata</taxon>
        <taxon>Oligohymenophorea</taxon>
        <taxon>Peniculida</taxon>
        <taxon>Parameciidae</taxon>
        <taxon>Paramecium</taxon>
    </lineage>
</organism>
<keyword evidence="2" id="KW-1185">Reference proteome</keyword>
<evidence type="ECO:0000313" key="2">
    <source>
        <dbReference type="Proteomes" id="UP000689195"/>
    </source>
</evidence>
<reference evidence="1" key="1">
    <citation type="submission" date="2021-01" db="EMBL/GenBank/DDBJ databases">
        <authorList>
            <consortium name="Genoscope - CEA"/>
            <person name="William W."/>
        </authorList>
    </citation>
    <scope>NUCLEOTIDE SEQUENCE</scope>
</reference>
<protein>
    <submittedName>
        <fullName evidence="1">Uncharacterized protein</fullName>
    </submittedName>
</protein>
<dbReference type="Proteomes" id="UP000689195">
    <property type="component" value="Unassembled WGS sequence"/>
</dbReference>
<gene>
    <name evidence="1" type="ORF">PPENT_87.1.T0040255</name>
</gene>
<comment type="caution">
    <text evidence="1">The sequence shown here is derived from an EMBL/GenBank/DDBJ whole genome shotgun (WGS) entry which is preliminary data.</text>
</comment>
<proteinExistence type="predicted"/>
<dbReference type="AlphaFoldDB" id="A0A8S1S2A7"/>
<name>A0A8S1S2A7_9CILI</name>
<evidence type="ECO:0000313" key="1">
    <source>
        <dbReference type="EMBL" id="CAD8135501.1"/>
    </source>
</evidence>
<sequence length="222" mass="26778">MVRLQNCYLSYAPQNKQINAEGSFEITNLFLKQRYGINFQNLIRNEDKIYFFEKLLESFTLQTFSKPFEENDDELFKQNAILLRDLNFGGTNKIFYDKNHFKIPINFSLIGANDIPQFVRIELYNEEQIEQYCILLNITEEYWIRPVVSQQDKKKKQQKYNKEFKVAGQYYLSQILQQCGWFILEHHIYMNEDKQLYIQRLDNQIGKLEQYLNMKSVSELIK</sequence>